<protein>
    <submittedName>
        <fullName evidence="1">Uncharacterized protein</fullName>
    </submittedName>
</protein>
<reference evidence="1" key="2">
    <citation type="submission" date="2020-09" db="EMBL/GenBank/DDBJ databases">
        <authorList>
            <person name="Sun Q."/>
            <person name="Zhou Y."/>
        </authorList>
    </citation>
    <scope>NUCLEOTIDE SEQUENCE</scope>
    <source>
        <strain evidence="1">CGMCC 1.15322</strain>
    </source>
</reference>
<organism evidence="1 2">
    <name type="scientific">Polaromonas eurypsychrophila</name>
    <dbReference type="NCBI Taxonomy" id="1614635"/>
    <lineage>
        <taxon>Bacteria</taxon>
        <taxon>Pseudomonadati</taxon>
        <taxon>Pseudomonadota</taxon>
        <taxon>Betaproteobacteria</taxon>
        <taxon>Burkholderiales</taxon>
        <taxon>Comamonadaceae</taxon>
        <taxon>Polaromonas</taxon>
    </lineage>
</organism>
<name>A0A916SLM1_9BURK</name>
<dbReference type="AlphaFoldDB" id="A0A916SLM1"/>
<sequence length="66" mass="7082">MNLSVIADLIRNPCRAGLTGLAGRAVWMPDQVRHDKAGGEATTNSVIADLIRNPCRAGCFYPDKPS</sequence>
<evidence type="ECO:0000313" key="1">
    <source>
        <dbReference type="EMBL" id="GGB06242.1"/>
    </source>
</evidence>
<evidence type="ECO:0000313" key="2">
    <source>
        <dbReference type="Proteomes" id="UP000620596"/>
    </source>
</evidence>
<reference evidence="1" key="1">
    <citation type="journal article" date="2014" name="Int. J. Syst. Evol. Microbiol.">
        <title>Complete genome sequence of Corynebacterium casei LMG S-19264T (=DSM 44701T), isolated from a smear-ripened cheese.</title>
        <authorList>
            <consortium name="US DOE Joint Genome Institute (JGI-PGF)"/>
            <person name="Walter F."/>
            <person name="Albersmeier A."/>
            <person name="Kalinowski J."/>
            <person name="Ruckert C."/>
        </authorList>
    </citation>
    <scope>NUCLEOTIDE SEQUENCE</scope>
    <source>
        <strain evidence="1">CGMCC 1.15322</strain>
    </source>
</reference>
<accession>A0A916SLM1</accession>
<comment type="caution">
    <text evidence="1">The sequence shown here is derived from an EMBL/GenBank/DDBJ whole genome shotgun (WGS) entry which is preliminary data.</text>
</comment>
<keyword evidence="2" id="KW-1185">Reference proteome</keyword>
<gene>
    <name evidence="1" type="ORF">GCM10011496_28940</name>
</gene>
<dbReference type="EMBL" id="BMIG01000011">
    <property type="protein sequence ID" value="GGB06242.1"/>
    <property type="molecule type" value="Genomic_DNA"/>
</dbReference>
<proteinExistence type="predicted"/>
<dbReference type="Proteomes" id="UP000620596">
    <property type="component" value="Unassembled WGS sequence"/>
</dbReference>